<evidence type="ECO:0000259" key="2">
    <source>
        <dbReference type="Pfam" id="PF14436"/>
    </source>
</evidence>
<feature type="compositionally biased region" description="Polar residues" evidence="1">
    <location>
        <begin position="14"/>
        <end position="27"/>
    </location>
</feature>
<feature type="compositionally biased region" description="Basic and acidic residues" evidence="1">
    <location>
        <begin position="125"/>
        <end position="137"/>
    </location>
</feature>
<accession>A0ABT0K1S0</accession>
<keyword evidence="4" id="KW-1185">Reference proteome</keyword>
<gene>
    <name evidence="3" type="ORF">MXD59_18510</name>
</gene>
<reference evidence="3 4" key="1">
    <citation type="submission" date="2022-04" db="EMBL/GenBank/DDBJ databases">
        <title>Genome diversity in the genus Frankia.</title>
        <authorList>
            <person name="Carlos-Shanley C."/>
            <person name="Hahn D."/>
        </authorList>
    </citation>
    <scope>NUCLEOTIDE SEQUENCE [LARGE SCALE GENOMIC DNA]</scope>
    <source>
        <strain evidence="3 4">Ag45/Mut15</strain>
    </source>
</reference>
<evidence type="ECO:0000313" key="3">
    <source>
        <dbReference type="EMBL" id="MCK9877742.1"/>
    </source>
</evidence>
<dbReference type="Pfam" id="PF14436">
    <property type="entry name" value="EndoU_bacteria"/>
    <property type="match status" value="1"/>
</dbReference>
<dbReference type="RefSeq" id="WP_248825940.1">
    <property type="nucleotide sequence ID" value="NZ_JALKFT010000020.1"/>
</dbReference>
<protein>
    <submittedName>
        <fullName evidence="3">EndoU domain-containing protein</fullName>
    </submittedName>
</protein>
<dbReference type="InterPro" id="IPR029501">
    <property type="entry name" value="EndoU_bac"/>
</dbReference>
<dbReference type="EMBL" id="JALKFT010000020">
    <property type="protein sequence ID" value="MCK9877742.1"/>
    <property type="molecule type" value="Genomic_DNA"/>
</dbReference>
<organism evidence="3 4">
    <name type="scientific">Frankia umida</name>
    <dbReference type="NCBI Taxonomy" id="573489"/>
    <lineage>
        <taxon>Bacteria</taxon>
        <taxon>Bacillati</taxon>
        <taxon>Actinomycetota</taxon>
        <taxon>Actinomycetes</taxon>
        <taxon>Frankiales</taxon>
        <taxon>Frankiaceae</taxon>
        <taxon>Frankia</taxon>
    </lineage>
</organism>
<evidence type="ECO:0000313" key="4">
    <source>
        <dbReference type="Proteomes" id="UP001201873"/>
    </source>
</evidence>
<feature type="compositionally biased region" description="Low complexity" evidence="1">
    <location>
        <begin position="143"/>
        <end position="154"/>
    </location>
</feature>
<sequence>MPRDRLPSGADVSGRSSDGASDLSEQITGAEAKAQLLDRAVARAAGNADPEETSGSDRSADSDRPGASVPKPDQAGVSTDRLGSPTDRAGAVLRGPEAKAQALDRLVLGPRAAEPTPRTANPVPHEAKTVSADDPRRLASTPAREVSSAERSASLLDQAVARLRQADQRTSAAPGPAPQERSSAPAADQSPVREPSTGRDRPTPTDQRPPIPEKVFTHILDGEWNKKGRPTGFHSAPDGVAPPDRRLTRIGDPSPEGVYRAKVDFLEPGSGEWREKKVPKHTMFPDSWSREKVREAVQKSYEDVYDSTLAPMLKRGENLVGEQWRGSYEGVHIKFFVGQDGAVRTAFPDMDEG</sequence>
<comment type="caution">
    <text evidence="3">The sequence shown here is derived from an EMBL/GenBank/DDBJ whole genome shotgun (WGS) entry which is preliminary data.</text>
</comment>
<feature type="region of interest" description="Disordered" evidence="1">
    <location>
        <begin position="1"/>
        <end position="257"/>
    </location>
</feature>
<evidence type="ECO:0000256" key="1">
    <source>
        <dbReference type="SAM" id="MobiDB-lite"/>
    </source>
</evidence>
<dbReference type="Proteomes" id="UP001201873">
    <property type="component" value="Unassembled WGS sequence"/>
</dbReference>
<proteinExistence type="predicted"/>
<name>A0ABT0K1S0_9ACTN</name>
<feature type="domain" description="Bacterial EndoU nuclease" evidence="2">
    <location>
        <begin position="213"/>
        <end position="349"/>
    </location>
</feature>